<dbReference type="Gene3D" id="3.20.20.80">
    <property type="entry name" value="Glycosidases"/>
    <property type="match status" value="1"/>
</dbReference>
<evidence type="ECO:0000259" key="1">
    <source>
        <dbReference type="Pfam" id="PF12891"/>
    </source>
</evidence>
<organism evidence="2 3">
    <name type="scientific">Capsulimonas corticalis</name>
    <dbReference type="NCBI Taxonomy" id="2219043"/>
    <lineage>
        <taxon>Bacteria</taxon>
        <taxon>Bacillati</taxon>
        <taxon>Armatimonadota</taxon>
        <taxon>Armatimonadia</taxon>
        <taxon>Capsulimonadales</taxon>
        <taxon>Capsulimonadaceae</taxon>
        <taxon>Capsulimonas</taxon>
    </lineage>
</organism>
<name>A0A402D1Y5_9BACT</name>
<gene>
    <name evidence="2" type="ORF">CCAX7_007840</name>
</gene>
<proteinExistence type="predicted"/>
<evidence type="ECO:0000313" key="2">
    <source>
        <dbReference type="EMBL" id="BDI28733.1"/>
    </source>
</evidence>
<dbReference type="OrthoDB" id="9803686at2"/>
<reference evidence="2 3" key="1">
    <citation type="journal article" date="2019" name="Int. J. Syst. Evol. Microbiol.">
        <title>Capsulimonas corticalis gen. nov., sp. nov., an aerobic capsulated bacterium, of a novel bacterial order, Capsulimonadales ord. nov., of the class Armatimonadia of the phylum Armatimonadetes.</title>
        <authorList>
            <person name="Li J."/>
            <person name="Kudo C."/>
            <person name="Tonouchi A."/>
        </authorList>
    </citation>
    <scope>NUCLEOTIDE SEQUENCE [LARGE SCALE GENOMIC DNA]</scope>
    <source>
        <strain evidence="2 3">AX-7</strain>
    </source>
</reference>
<protein>
    <recommendedName>
        <fullName evidence="1">Glycoside hydrolase family 44 catalytic domain-containing protein</fullName>
    </recommendedName>
</protein>
<dbReference type="InterPro" id="IPR017853">
    <property type="entry name" value="GH"/>
</dbReference>
<dbReference type="InterPro" id="IPR013780">
    <property type="entry name" value="Glyco_hydro_b"/>
</dbReference>
<dbReference type="Pfam" id="PF12891">
    <property type="entry name" value="Glyco_hydro_44"/>
    <property type="match status" value="1"/>
</dbReference>
<dbReference type="EMBL" id="AP025739">
    <property type="protein sequence ID" value="BDI28733.1"/>
    <property type="molecule type" value="Genomic_DNA"/>
</dbReference>
<feature type="domain" description="Glycoside hydrolase family 44 catalytic" evidence="1">
    <location>
        <begin position="269"/>
        <end position="519"/>
    </location>
</feature>
<dbReference type="KEGG" id="ccot:CCAX7_007840"/>
<accession>A0A402D1Y5</accession>
<dbReference type="SUPFAM" id="SSF51445">
    <property type="entry name" value="(Trans)glycosidases"/>
    <property type="match status" value="1"/>
</dbReference>
<dbReference type="Gene3D" id="2.60.120.430">
    <property type="entry name" value="Galactose-binding lectin"/>
    <property type="match status" value="1"/>
</dbReference>
<dbReference type="RefSeq" id="WP_119323485.1">
    <property type="nucleotide sequence ID" value="NZ_AP025739.1"/>
</dbReference>
<dbReference type="AlphaFoldDB" id="A0A402D1Y5"/>
<keyword evidence="3" id="KW-1185">Reference proteome</keyword>
<dbReference type="Proteomes" id="UP000287394">
    <property type="component" value="Chromosome"/>
</dbReference>
<sequence>MKNKARFLWALAAVTALTGVYGVRHGHELRAMVRNAYHHYKDSRAQATLSKYELRERADEPLVIYDDKLGRGWMDWSWAKHDLHWSQDVYDGASAIRMEPANWKGLYFSHRAIGLLGYGTLEMYVRGGAQVDILLVDGHGKFGKKLSLQQYCRPARGGWSVADIPVSDFGVAAHGARLSGVVVQARGAAEPEIFLDQISLLPDLSLPPALTQATVTATVDVNAGRHPISPQIYGMAFAKPEYLQDLRLGVNRWGGNDKSRYNWVQGNAVNAARDWQWRNRRATYGKVPIGPSSAADQFVQTNRDGATQTMLTVPMIGWVSADDNSGHRSMHVPKVGGAPLDSADGAIAGYDPADNRRQTSIPSMARKGRPFADPPDAMAGAVYQDEWIAHLKHTFGDAAHGGVQYYAMDNEPDLWDTTHTDIHPARMGYDDVLSRFLEYSNAVKDVDPTAQITGPVSWGWTGYKYSALDRGSDNFHTHADSDAHGGGPFLPWFLKQVCENDRKKGRRSLDILDVHYYPQGDGIYGSGVDKDAQARRLRAVRSLWDPEYTDESWIGDKIALIPRLKQWVAQNYPGTKVGLTEWNFGADATANGGLTIAEALGVFGREGLDMACYWAYPSDQSAGYLAFKIYRNADGLGHGFGDTSVSAASSDSSRVSVYGGLDSATGDVTVMLVNKMPKATVTTPLDLRGLSAGAHRMSSWRLAADPTAAPLRLDATLEERRQYKRRGEPMRLEALPAQSIQGGHVVLTLAPYSVTLLRIPAHS</sequence>
<evidence type="ECO:0000313" key="3">
    <source>
        <dbReference type="Proteomes" id="UP000287394"/>
    </source>
</evidence>
<dbReference type="InterPro" id="IPR024745">
    <property type="entry name" value="GH44_cat"/>
</dbReference>
<dbReference type="Gene3D" id="2.60.40.1180">
    <property type="entry name" value="Golgi alpha-mannosidase II"/>
    <property type="match status" value="1"/>
</dbReference>